<name>A0A502GNI4_9BACT</name>
<dbReference type="Proteomes" id="UP000317646">
    <property type="component" value="Unassembled WGS sequence"/>
</dbReference>
<dbReference type="AlphaFoldDB" id="A0A502GNI4"/>
<reference evidence="2 3" key="1">
    <citation type="journal article" date="2019" name="Environ. Microbiol.">
        <title>Species interactions and distinct microbial communities in high Arctic permafrost affected cryosols are associated with the CH4 and CO2 gas fluxes.</title>
        <authorList>
            <person name="Altshuler I."/>
            <person name="Hamel J."/>
            <person name="Turney S."/>
            <person name="Magnuson E."/>
            <person name="Levesque R."/>
            <person name="Greer C."/>
            <person name="Whyte L.G."/>
        </authorList>
    </citation>
    <scope>NUCLEOTIDE SEQUENCE [LARGE SCALE GENOMIC DNA]</scope>
    <source>
        <strain evidence="2 3">S9.2P</strain>
    </source>
</reference>
<sequence length="336" mass="36178">MLSAVKKSFLWLPLAAAGALAGCESVVNVEPPAHTPRLALTYTLTNGVTQAGNWNFYDARDLYVSTSQGVLVTKNLAGRADATVELRDDAGQVVEQFRAKNRAPYGSDSLRGYYAPTRGYVGQPGQRYTLRASAPGVETVEAALALPAVPVLGAGSFVPNPPASFSPSGNRFGRLSFAIADDAATANYYLAYARVLDANGQPWGRVFQDNSDRDDQVGPDVNLNRFDLSDPGTFYQTLPVSDAGRNGQRLVYSGKVRYYYSPPSGFGNYPNPPAPAFVEVLVSAIPVDTYNYYLSVLRYYDTEQSIFAEPAPLRSNVPGGYGLFAGASDTVLRIPL</sequence>
<evidence type="ECO:0000256" key="1">
    <source>
        <dbReference type="SAM" id="SignalP"/>
    </source>
</evidence>
<evidence type="ECO:0000313" key="3">
    <source>
        <dbReference type="Proteomes" id="UP000317646"/>
    </source>
</evidence>
<keyword evidence="1" id="KW-0732">Signal</keyword>
<dbReference type="PROSITE" id="PS51257">
    <property type="entry name" value="PROKAR_LIPOPROTEIN"/>
    <property type="match status" value="1"/>
</dbReference>
<gene>
    <name evidence="2" type="ORF">EAH73_18190</name>
</gene>
<evidence type="ECO:0000313" key="2">
    <source>
        <dbReference type="EMBL" id="TPG62988.1"/>
    </source>
</evidence>
<feature type="signal peptide" evidence="1">
    <location>
        <begin position="1"/>
        <end position="21"/>
    </location>
</feature>
<dbReference type="Pfam" id="PF14054">
    <property type="entry name" value="DUF4249"/>
    <property type="match status" value="1"/>
</dbReference>
<accession>A0A502GNI4</accession>
<dbReference type="EMBL" id="RCYZ01000008">
    <property type="protein sequence ID" value="TPG62988.1"/>
    <property type="molecule type" value="Genomic_DNA"/>
</dbReference>
<dbReference type="InterPro" id="IPR025345">
    <property type="entry name" value="DUF4249"/>
</dbReference>
<protein>
    <submittedName>
        <fullName evidence="2">DUF4249 domain-containing protein</fullName>
    </submittedName>
</protein>
<proteinExistence type="predicted"/>
<comment type="caution">
    <text evidence="2">The sequence shown here is derived from an EMBL/GenBank/DDBJ whole genome shotgun (WGS) entry which is preliminary data.</text>
</comment>
<keyword evidence="3" id="KW-1185">Reference proteome</keyword>
<feature type="chain" id="PRO_5021399098" evidence="1">
    <location>
        <begin position="22"/>
        <end position="336"/>
    </location>
</feature>
<organism evidence="2 3">
    <name type="scientific">Hymenobacter nivis</name>
    <dbReference type="NCBI Taxonomy" id="1850093"/>
    <lineage>
        <taxon>Bacteria</taxon>
        <taxon>Pseudomonadati</taxon>
        <taxon>Bacteroidota</taxon>
        <taxon>Cytophagia</taxon>
        <taxon>Cytophagales</taxon>
        <taxon>Hymenobacteraceae</taxon>
        <taxon>Hymenobacter</taxon>
    </lineage>
</organism>